<gene>
    <name evidence="1" type="ordered locus">CNE_BB1p02900</name>
</gene>
<organism evidence="1 2">
    <name type="scientific">Cupriavidus necator (strain ATCC 43291 / DSM 13513 / CCUG 52238 / LMG 8453 / N-1)</name>
    <name type="common">Ralstonia eutropha</name>
    <dbReference type="NCBI Taxonomy" id="1042878"/>
    <lineage>
        <taxon>Bacteria</taxon>
        <taxon>Pseudomonadati</taxon>
        <taxon>Pseudomonadota</taxon>
        <taxon>Betaproteobacteria</taxon>
        <taxon>Burkholderiales</taxon>
        <taxon>Burkholderiaceae</taxon>
        <taxon>Cupriavidus</taxon>
    </lineage>
</organism>
<protein>
    <submittedName>
        <fullName evidence="1">Uncharacterized protein</fullName>
    </submittedName>
</protein>
<dbReference type="KEGG" id="cnc:CNE_BB1p02900"/>
<dbReference type="HOGENOM" id="CLU_2449666_0_0_4"/>
<evidence type="ECO:0000313" key="2">
    <source>
        <dbReference type="Proteomes" id="UP000006798"/>
    </source>
</evidence>
<evidence type="ECO:0000313" key="1">
    <source>
        <dbReference type="EMBL" id="AEI81714.1"/>
    </source>
</evidence>
<geneLocation type="plasmid" evidence="1 2">
    <name>pBB1</name>
</geneLocation>
<dbReference type="Proteomes" id="UP000006798">
    <property type="component" value="Plasmid pBB1"/>
</dbReference>
<proteinExistence type="predicted"/>
<dbReference type="EMBL" id="CP002879">
    <property type="protein sequence ID" value="AEI81714.1"/>
    <property type="molecule type" value="Genomic_DNA"/>
</dbReference>
<reference evidence="1 2" key="1">
    <citation type="journal article" date="2011" name="J. Bacteriol.">
        <title>Complete genome sequence of the type strain Cupriavidus necator N-1.</title>
        <authorList>
            <person name="Poehlein A."/>
            <person name="Kusian B."/>
            <person name="Friedrich B."/>
            <person name="Daniel R."/>
            <person name="Bowien B."/>
        </authorList>
    </citation>
    <scope>NUCLEOTIDE SEQUENCE [LARGE SCALE GENOMIC DNA]</scope>
    <source>
        <strain evidence="2">ATCC 43291 / DSM 13513 / CCUG 52238 / LMG 8453 / N-1</strain>
        <plasmid evidence="1 2">pBB1</plasmid>
    </source>
</reference>
<dbReference type="AlphaFoldDB" id="F8GWD9"/>
<keyword evidence="1" id="KW-0614">Plasmid</keyword>
<sequence>MLNLSLQDLSAWMLREEAALTSLVCEQRLMRALIEVSQGKGQHGRYGFVSRERRDTAFFDRFGVCVKQAAVIGRVGTVTWSGDLVLEPG</sequence>
<name>F8GWD9_CUPNN</name>
<accession>F8GWD9</accession>